<dbReference type="OrthoDB" id="1430919at2"/>
<gene>
    <name evidence="2" type="ORF">DN068_11800</name>
</gene>
<evidence type="ECO:0000313" key="3">
    <source>
        <dbReference type="Proteomes" id="UP000248745"/>
    </source>
</evidence>
<reference evidence="2 3" key="1">
    <citation type="submission" date="2018-06" db="EMBL/GenBank/DDBJ databases">
        <title>Mucibacter soli gen. nov., sp. nov., a new member of the family Chitinophagaceae producing mucin.</title>
        <authorList>
            <person name="Kim M.-K."/>
            <person name="Park S."/>
            <person name="Kim T.-S."/>
            <person name="Joung Y."/>
            <person name="Han J.-H."/>
            <person name="Kim S.B."/>
        </authorList>
    </citation>
    <scope>NUCLEOTIDE SEQUENCE [LARGE SCALE GENOMIC DNA]</scope>
    <source>
        <strain evidence="2 3">R1-15</strain>
    </source>
</reference>
<proteinExistence type="predicted"/>
<dbReference type="Proteomes" id="UP000248745">
    <property type="component" value="Unassembled WGS sequence"/>
</dbReference>
<evidence type="ECO:0000313" key="2">
    <source>
        <dbReference type="EMBL" id="PZF72541.1"/>
    </source>
</evidence>
<keyword evidence="1" id="KW-0732">Signal</keyword>
<keyword evidence="3" id="KW-1185">Reference proteome</keyword>
<evidence type="ECO:0000256" key="1">
    <source>
        <dbReference type="SAM" id="SignalP"/>
    </source>
</evidence>
<protein>
    <recommendedName>
        <fullName evidence="4">Peptidase S74 domain-containing protein</fullName>
    </recommendedName>
</protein>
<sequence>MKKQFLTFALCAFAAYSAFAQAPQKFNYQGVARSATGSAIANQSIGLRISILDGSSTGTAQYVETQTVTTNALGLYNLQIGGGSVVSGTFANITWGSGNKYIKVEADPTGGSSYTTLGTSQLLSVPYALYAANATTGGVSGTKNYVSKFTSASAIGNSSIYDSLGKVSIGSITPIATLDIRSVAATDSMLQYISSTYNGSVNYGVHRVEYSGTSENAAGSIVAAFPPATQTSSATGIVGAGNNTGVDGRALNSLSAPTSTLTDMGVLGQAYSQGSAAGVFGYANNYTGTAAGTKIGVYGTATGGATNYAGFFNGNVQINGTLAKSSGTFKIDNPMNPANEYLYHSFVESPDMMNVYNGNITTDANGKAVVTLPDYFQTLNKDFRYQLTVIGTFAQAIVAEKVNGNKFVIKTNQPNVEVSWQVTGIRQDAFANAHRVVPVVEKEAENKGKYLNPVELGKDPSLQIGRLEMPKTGALGITPSVKGK</sequence>
<accession>A0A2W2AB63</accession>
<feature type="chain" id="PRO_5015870573" description="Peptidase S74 domain-containing protein" evidence="1">
    <location>
        <begin position="21"/>
        <end position="484"/>
    </location>
</feature>
<dbReference type="EMBL" id="QKTW01000017">
    <property type="protein sequence ID" value="PZF72541.1"/>
    <property type="molecule type" value="Genomic_DNA"/>
</dbReference>
<dbReference type="AlphaFoldDB" id="A0A2W2AB63"/>
<dbReference type="RefSeq" id="WP_110999132.1">
    <property type="nucleotide sequence ID" value="NZ_QKTW01000017.1"/>
</dbReference>
<name>A0A2W2AB63_9BACT</name>
<comment type="caution">
    <text evidence="2">The sequence shown here is derived from an EMBL/GenBank/DDBJ whole genome shotgun (WGS) entry which is preliminary data.</text>
</comment>
<organism evidence="2 3">
    <name type="scientific">Taibaiella soli</name>
    <dbReference type="NCBI Taxonomy" id="1649169"/>
    <lineage>
        <taxon>Bacteria</taxon>
        <taxon>Pseudomonadati</taxon>
        <taxon>Bacteroidota</taxon>
        <taxon>Chitinophagia</taxon>
        <taxon>Chitinophagales</taxon>
        <taxon>Chitinophagaceae</taxon>
        <taxon>Taibaiella</taxon>
    </lineage>
</organism>
<evidence type="ECO:0008006" key="4">
    <source>
        <dbReference type="Google" id="ProtNLM"/>
    </source>
</evidence>
<feature type="signal peptide" evidence="1">
    <location>
        <begin position="1"/>
        <end position="20"/>
    </location>
</feature>